<dbReference type="EMBL" id="CM043021">
    <property type="protein sequence ID" value="KAI4457359.1"/>
    <property type="molecule type" value="Genomic_DNA"/>
</dbReference>
<organism evidence="1 2">
    <name type="scientific">Holotrichia oblita</name>
    <name type="common">Chafer beetle</name>
    <dbReference type="NCBI Taxonomy" id="644536"/>
    <lineage>
        <taxon>Eukaryota</taxon>
        <taxon>Metazoa</taxon>
        <taxon>Ecdysozoa</taxon>
        <taxon>Arthropoda</taxon>
        <taxon>Hexapoda</taxon>
        <taxon>Insecta</taxon>
        <taxon>Pterygota</taxon>
        <taxon>Neoptera</taxon>
        <taxon>Endopterygota</taxon>
        <taxon>Coleoptera</taxon>
        <taxon>Polyphaga</taxon>
        <taxon>Scarabaeiformia</taxon>
        <taxon>Scarabaeidae</taxon>
        <taxon>Melolonthinae</taxon>
        <taxon>Holotrichia</taxon>
    </lineage>
</organism>
<accession>A0ACB9SS99</accession>
<gene>
    <name evidence="1" type="ORF">MML48_7g00006996</name>
</gene>
<name>A0ACB9SS99_HOLOL</name>
<evidence type="ECO:0000313" key="1">
    <source>
        <dbReference type="EMBL" id="KAI4457359.1"/>
    </source>
</evidence>
<evidence type="ECO:0000313" key="2">
    <source>
        <dbReference type="Proteomes" id="UP001056778"/>
    </source>
</evidence>
<reference evidence="1" key="1">
    <citation type="submission" date="2022-04" db="EMBL/GenBank/DDBJ databases">
        <title>Chromosome-scale genome assembly of Holotrichia oblita Faldermann.</title>
        <authorList>
            <person name="Rongchong L."/>
        </authorList>
    </citation>
    <scope>NUCLEOTIDE SEQUENCE</scope>
    <source>
        <strain evidence="1">81SQS9</strain>
    </source>
</reference>
<proteinExistence type="predicted"/>
<comment type="caution">
    <text evidence="1">The sequence shown here is derived from an EMBL/GenBank/DDBJ whole genome shotgun (WGS) entry which is preliminary data.</text>
</comment>
<protein>
    <submittedName>
        <fullName evidence="1">Ferm domain (Protein4.1-ezrin-radixin-moesin) family</fullName>
    </submittedName>
</protein>
<keyword evidence="2" id="KW-1185">Reference proteome</keyword>
<dbReference type="Proteomes" id="UP001056778">
    <property type="component" value="Chromosome 7"/>
</dbReference>
<sequence>MVGEPSPPPIHLAGYLAPEYRPNRQCSDTEIEKVISEYCKRRQPTRPFSHIVMDLHQEAMAFLEAAIDTPWGPPAMPELETITRNSTDHNNTLTIPRRWMGLRKAPNHRPSPKLTREASTSMEEIVFSTYLSNQPGAVIRPKSMCAPDTNYDQEPFNLSRCFTNFHSSDNFSSYDNVEDGRKDLPNQFENGNVIIRDEDHPGSSTTVFSNRTRNGSLLGASTTTATSAGQLQKHAPVEKTNKTRKTKSRRNPVQRAASRLYRAGAAESATYSECRDCVGPEFVVRSALPSKQYAISDAKTAVRKTVTVILLNGQKVDVLCNPNTTTAGQVFELIIQKELIEENFMLGLSALIAGDFVFLPSDTRICKAAVVPGTLQNVTLTLFLRVRFFLPSLRGVRGSQARHLLYLQLRRSILEHQLPCSFSQLIDLNGFALQAEFGDFNEREHGTRDYFLLEHYVPETMACAINDSTSLRYELTRAHKFKIGLDTERAEEDFILLAQTLPHYGGHFYTALWELFHVPFGLVASSVLPEATDRVHVASDAVATVRHTAEGYEERDQLAVQTGGLNEPVPNVR</sequence>